<keyword evidence="8" id="KW-1185">Reference proteome</keyword>
<evidence type="ECO:0000256" key="4">
    <source>
        <dbReference type="PROSITE-ProRule" id="PRU01161"/>
    </source>
</evidence>
<dbReference type="KEGG" id="bgd:bgla_4p2250"/>
<reference evidence="6" key="2">
    <citation type="submission" date="2011-03" db="EMBL/GenBank/DDBJ databases">
        <authorList>
            <person name="Seo Y.-S."/>
            <person name="Lim J."/>
            <person name="Choi B.-S."/>
            <person name="Kim H."/>
            <person name="Goo E."/>
            <person name="Lee B."/>
            <person name="Lim J.-S."/>
            <person name="Choi I.-Y."/>
            <person name="Moon J.S."/>
            <person name="Kim J."/>
            <person name="Hwang I."/>
        </authorList>
    </citation>
    <scope>NUCLEOTIDE SEQUENCE</scope>
    <source>
        <strain evidence="6">BSR3</strain>
        <plasmid evidence="6">bgla_4p</plasmid>
    </source>
</reference>
<dbReference type="HOGENOM" id="CLU_055284_1_0_4"/>
<dbReference type="Pfam" id="PF01734">
    <property type="entry name" value="Patatin"/>
    <property type="match status" value="1"/>
</dbReference>
<dbReference type="Proteomes" id="UP000008316">
    <property type="component" value="Plasmid bgla_4p"/>
</dbReference>
<keyword evidence="6" id="KW-0614">Plasmid</keyword>
<dbReference type="Gene3D" id="3.40.1090.10">
    <property type="entry name" value="Cytosolic phospholipase A2 catalytic domain"/>
    <property type="match status" value="2"/>
</dbReference>
<keyword evidence="3 4" id="KW-0443">Lipid metabolism</keyword>
<dbReference type="InterPro" id="IPR050301">
    <property type="entry name" value="NTE"/>
</dbReference>
<dbReference type="EMBL" id="CP002604">
    <property type="protein sequence ID" value="AEA65989.1"/>
    <property type="molecule type" value="Genomic_DNA"/>
</dbReference>
<keyword evidence="2 4" id="KW-0442">Lipid degradation</keyword>
<evidence type="ECO:0000313" key="7">
    <source>
        <dbReference type="EMBL" id="AEA66072.1"/>
    </source>
</evidence>
<feature type="domain" description="PNPLA" evidence="5">
    <location>
        <begin position="5"/>
        <end position="204"/>
    </location>
</feature>
<evidence type="ECO:0000256" key="3">
    <source>
        <dbReference type="ARBA" id="ARBA00023098"/>
    </source>
</evidence>
<dbReference type="PANTHER" id="PTHR14226:SF57">
    <property type="entry name" value="BLR7027 PROTEIN"/>
    <property type="match status" value="1"/>
</dbReference>
<feature type="short sequence motif" description="GXSXG" evidence="4">
    <location>
        <begin position="40"/>
        <end position="44"/>
    </location>
</feature>
<dbReference type="InterPro" id="IPR002641">
    <property type="entry name" value="PNPLA_dom"/>
</dbReference>
<feature type="active site" description="Proton acceptor" evidence="4">
    <location>
        <position position="188"/>
    </location>
</feature>
<organism evidence="6 8">
    <name type="scientific">Burkholderia gladioli (strain BSR3)</name>
    <dbReference type="NCBI Taxonomy" id="999541"/>
    <lineage>
        <taxon>Bacteria</taxon>
        <taxon>Pseudomonadati</taxon>
        <taxon>Pseudomonadota</taxon>
        <taxon>Betaproteobacteria</taxon>
        <taxon>Burkholderiales</taxon>
        <taxon>Burkholderiaceae</taxon>
        <taxon>Burkholderia</taxon>
    </lineage>
</organism>
<proteinExistence type="predicted"/>
<reference evidence="6 8" key="1">
    <citation type="journal article" date="2011" name="J. Bacteriol.">
        <title>Complete genome sequence of Burkholderia gladioli BSR3.</title>
        <authorList>
            <person name="Seo Y.S."/>
            <person name="Lim J."/>
            <person name="Choi B.S."/>
            <person name="Kim H."/>
            <person name="Goo E."/>
            <person name="Lee B."/>
            <person name="Lim J.S."/>
            <person name="Choi I.Y."/>
            <person name="Moon J.S."/>
            <person name="Kim J."/>
            <person name="Hwang I."/>
        </authorList>
    </citation>
    <scope>NUCLEOTIDE SEQUENCE [LARGE SCALE GENOMIC DNA]</scope>
    <source>
        <strain evidence="8">BSR3</strain>
        <plasmid evidence="6">bgla_4p</plasmid>
        <plasmid evidence="6">BSR3</plasmid>
    </source>
</reference>
<dbReference type="KEGG" id="bgd:bgla_4p3220"/>
<dbReference type="RefSeq" id="WP_013700159.1">
    <property type="nucleotide sequence ID" value="NC_015383.1"/>
</dbReference>
<protein>
    <submittedName>
        <fullName evidence="6">Patatin</fullName>
    </submittedName>
</protein>
<evidence type="ECO:0000256" key="1">
    <source>
        <dbReference type="ARBA" id="ARBA00022801"/>
    </source>
</evidence>
<feature type="short sequence motif" description="DGA/G" evidence="4">
    <location>
        <begin position="188"/>
        <end position="190"/>
    </location>
</feature>
<feature type="active site" description="Nucleophile" evidence="4">
    <location>
        <position position="42"/>
    </location>
</feature>
<dbReference type="InterPro" id="IPR016035">
    <property type="entry name" value="Acyl_Trfase/lysoPLipase"/>
</dbReference>
<sequence length="285" mass="29668">MSKALVLSGGGPLAVAWQCGLIAGLARSGIDLLDADFFLGTSAGAIVAAQITTGRNPVSLAEPILEESAHRPEEPPTLSYSRTAIARLPELFAKAQTGDHGRIEVGAYALEFFTPDSLVSYVNRMCSIVNAADSWPETIGIVTIETSSGKPKVLRSGCGVSLGTAVAASCSLPGLTPPVPISGEYCMDGGLRSSANADLVGQFDTVLVISFTPPGPVGLRMASRLTDQTDELAAAGSDVLVIAPDDACLEAIGFQTMDFARRPMIARQAITQGVATASRLAEFWR</sequence>
<dbReference type="EMBL" id="CP002604">
    <property type="protein sequence ID" value="AEA66072.1"/>
    <property type="molecule type" value="Genomic_DNA"/>
</dbReference>
<comment type="caution">
    <text evidence="4">Lacks conserved residue(s) required for the propagation of feature annotation.</text>
</comment>
<dbReference type="AlphaFoldDB" id="F2LSW9"/>
<keyword evidence="1 4" id="KW-0378">Hydrolase</keyword>
<dbReference type="PROSITE" id="PS51635">
    <property type="entry name" value="PNPLA"/>
    <property type="match status" value="1"/>
</dbReference>
<evidence type="ECO:0000313" key="6">
    <source>
        <dbReference type="EMBL" id="AEA65989.1"/>
    </source>
</evidence>
<geneLocation type="plasmid" evidence="6 8">
    <name>bgla_4p</name>
</geneLocation>
<dbReference type="PANTHER" id="PTHR14226">
    <property type="entry name" value="NEUROPATHY TARGET ESTERASE/SWISS CHEESE D.MELANOGASTER"/>
    <property type="match status" value="1"/>
</dbReference>
<dbReference type="GO" id="GO:0016787">
    <property type="term" value="F:hydrolase activity"/>
    <property type="evidence" value="ECO:0007669"/>
    <property type="project" value="UniProtKB-UniRule"/>
</dbReference>
<evidence type="ECO:0000313" key="8">
    <source>
        <dbReference type="Proteomes" id="UP000008316"/>
    </source>
</evidence>
<gene>
    <name evidence="6" type="ordered locus">bgla_4p2250</name>
    <name evidence="7" type="ordered locus">bgla_4p3220</name>
</gene>
<dbReference type="SUPFAM" id="SSF52151">
    <property type="entry name" value="FabD/lysophospholipase-like"/>
    <property type="match status" value="1"/>
</dbReference>
<accession>F2LSW9</accession>
<evidence type="ECO:0000259" key="5">
    <source>
        <dbReference type="PROSITE" id="PS51635"/>
    </source>
</evidence>
<evidence type="ECO:0000256" key="2">
    <source>
        <dbReference type="ARBA" id="ARBA00022963"/>
    </source>
</evidence>
<dbReference type="GO" id="GO:0016042">
    <property type="term" value="P:lipid catabolic process"/>
    <property type="evidence" value="ECO:0007669"/>
    <property type="project" value="UniProtKB-UniRule"/>
</dbReference>
<name>F2LSW9_BURGS</name>